<accession>A0A9N9WJQ4</accession>
<protein>
    <recommendedName>
        <fullName evidence="1">BBS2 platform domain-containing protein</fullName>
    </recommendedName>
</protein>
<dbReference type="GO" id="GO:0016020">
    <property type="term" value="C:membrane"/>
    <property type="evidence" value="ECO:0007669"/>
    <property type="project" value="TreeGrafter"/>
</dbReference>
<organism evidence="2 3">
    <name type="scientific">Diatraea saccharalis</name>
    <name type="common">sugarcane borer</name>
    <dbReference type="NCBI Taxonomy" id="40085"/>
    <lineage>
        <taxon>Eukaryota</taxon>
        <taxon>Metazoa</taxon>
        <taxon>Ecdysozoa</taxon>
        <taxon>Arthropoda</taxon>
        <taxon>Hexapoda</taxon>
        <taxon>Insecta</taxon>
        <taxon>Pterygota</taxon>
        <taxon>Neoptera</taxon>
        <taxon>Endopterygota</taxon>
        <taxon>Lepidoptera</taxon>
        <taxon>Glossata</taxon>
        <taxon>Ditrysia</taxon>
        <taxon>Pyraloidea</taxon>
        <taxon>Crambidae</taxon>
        <taxon>Crambinae</taxon>
        <taxon>Diatraea</taxon>
    </lineage>
</organism>
<evidence type="ECO:0000313" key="2">
    <source>
        <dbReference type="EMBL" id="CAG9795878.1"/>
    </source>
</evidence>
<evidence type="ECO:0000259" key="1">
    <source>
        <dbReference type="Pfam" id="PF23350"/>
    </source>
</evidence>
<dbReference type="PANTHER" id="PTHR32465">
    <property type="entry name" value="BARDET-BIEDL SYNDROME 2 PROTEIN"/>
    <property type="match status" value="1"/>
</dbReference>
<dbReference type="Pfam" id="PF23350">
    <property type="entry name" value="BBS2_pf"/>
    <property type="match status" value="1"/>
</dbReference>
<proteinExistence type="predicted"/>
<dbReference type="GO" id="GO:0034464">
    <property type="term" value="C:BBSome"/>
    <property type="evidence" value="ECO:0007669"/>
    <property type="project" value="InterPro"/>
</dbReference>
<dbReference type="PANTHER" id="PTHR32465:SF0">
    <property type="entry name" value="BARDET-BIEDL SYNDROME 2 PROTEIN"/>
    <property type="match status" value="1"/>
</dbReference>
<reference evidence="2" key="2">
    <citation type="submission" date="2022-10" db="EMBL/GenBank/DDBJ databases">
        <authorList>
            <consortium name="ENA_rothamsted_submissions"/>
            <consortium name="culmorum"/>
            <person name="King R."/>
        </authorList>
    </citation>
    <scope>NUCLEOTIDE SEQUENCE</scope>
</reference>
<evidence type="ECO:0000313" key="3">
    <source>
        <dbReference type="Proteomes" id="UP001153714"/>
    </source>
</evidence>
<dbReference type="InterPro" id="IPR016616">
    <property type="entry name" value="Bardet-Biedl_syndrome_2_prot"/>
</dbReference>
<dbReference type="AlphaFoldDB" id="A0A9N9WJQ4"/>
<sequence length="118" mass="13720">MYTIAPQNVIVSKDSYVTFRITERVQRICIWINQNFLLDQELELTSEETKELQLTLYSLRDQSLLNMNFGSDGNVKFYTSDIRLAGDLVQSLAIYLNLIDLQVTSYDLKNTTLFIKKL</sequence>
<feature type="domain" description="BBS2 platform" evidence="1">
    <location>
        <begin position="14"/>
        <end position="95"/>
    </location>
</feature>
<dbReference type="EMBL" id="OU893339">
    <property type="protein sequence ID" value="CAG9795878.1"/>
    <property type="molecule type" value="Genomic_DNA"/>
</dbReference>
<dbReference type="GO" id="GO:0031514">
    <property type="term" value="C:motile cilium"/>
    <property type="evidence" value="ECO:0007669"/>
    <property type="project" value="TreeGrafter"/>
</dbReference>
<dbReference type="GO" id="GO:0043005">
    <property type="term" value="C:neuron projection"/>
    <property type="evidence" value="ECO:0007669"/>
    <property type="project" value="TreeGrafter"/>
</dbReference>
<dbReference type="OrthoDB" id="7378580at2759"/>
<gene>
    <name evidence="2" type="ORF">DIATSA_LOCUS13110</name>
</gene>
<name>A0A9N9WJQ4_9NEOP</name>
<keyword evidence="3" id="KW-1185">Reference proteome</keyword>
<dbReference type="Proteomes" id="UP001153714">
    <property type="component" value="Chromosome 8"/>
</dbReference>
<reference evidence="2" key="1">
    <citation type="submission" date="2021-12" db="EMBL/GenBank/DDBJ databases">
        <authorList>
            <person name="King R."/>
        </authorList>
    </citation>
    <scope>NUCLEOTIDE SEQUENCE</scope>
</reference>
<dbReference type="GO" id="GO:0036064">
    <property type="term" value="C:ciliary basal body"/>
    <property type="evidence" value="ECO:0007669"/>
    <property type="project" value="TreeGrafter"/>
</dbReference>
<dbReference type="InterPro" id="IPR055379">
    <property type="entry name" value="BBS2_pf_dom"/>
</dbReference>
<dbReference type="GO" id="GO:1905515">
    <property type="term" value="P:non-motile cilium assembly"/>
    <property type="evidence" value="ECO:0007669"/>
    <property type="project" value="InterPro"/>
</dbReference>